<dbReference type="PANTHER" id="PTHR37012:SF2">
    <property type="entry name" value="BZIP DOMAIN-CONTAINING PROTEIN-RELATED"/>
    <property type="match status" value="1"/>
</dbReference>
<evidence type="ECO:0000313" key="3">
    <source>
        <dbReference type="EMBL" id="KAF2655120.1"/>
    </source>
</evidence>
<accession>A0A6A6T5T8</accession>
<sequence>MAAVFDAPTNPNPRLVRIAQMTPEEAERKRAGDRVNQRWSRARRAGKVAQLENQNADLKRQNEALRLQLAKADCELKLLRQNHDKLRTAVQAAHALVQSSEDGLIDGDEQTSSGATAHRTMPSESTTTVPPAEAYVSPASQSGYVVEDPSIMNDILLDLPLEFGTGLVVNLLDSRSSLNSSEWTTTDLSHDSSVSWAGSRDAATHASLAIEPEAGIRLPPLTTEFAPPWHLVPLHLPPTTALDHVLINAETGRQWSHQDGKLQEELSQGSFPSLSTLLIPSENDSKTHPISAVVSEHTTWGTTVVSFPSRVAYHYIVAHMLRWLVLRTEESFNQIPDSLKPTVTQLSVPHPAWIDMFPWSEGRDLIIREMDYSKFEIFQQATSTFSVNWPYNDSDMFITDPAKGRMVLNPVFETHIRDGKNWTFSPDLLEEFPFLGSCPSAAEKLRL</sequence>
<evidence type="ECO:0000256" key="1">
    <source>
        <dbReference type="SAM" id="Coils"/>
    </source>
</evidence>
<dbReference type="InterPro" id="IPR021833">
    <property type="entry name" value="DUF3425"/>
</dbReference>
<reference evidence="3" key="1">
    <citation type="journal article" date="2020" name="Stud. Mycol.">
        <title>101 Dothideomycetes genomes: a test case for predicting lifestyles and emergence of pathogens.</title>
        <authorList>
            <person name="Haridas S."/>
            <person name="Albert R."/>
            <person name="Binder M."/>
            <person name="Bloem J."/>
            <person name="Labutti K."/>
            <person name="Salamov A."/>
            <person name="Andreopoulos B."/>
            <person name="Baker S."/>
            <person name="Barry K."/>
            <person name="Bills G."/>
            <person name="Bluhm B."/>
            <person name="Cannon C."/>
            <person name="Castanera R."/>
            <person name="Culley D."/>
            <person name="Daum C."/>
            <person name="Ezra D."/>
            <person name="Gonzalez J."/>
            <person name="Henrissat B."/>
            <person name="Kuo A."/>
            <person name="Liang C."/>
            <person name="Lipzen A."/>
            <person name="Lutzoni F."/>
            <person name="Magnuson J."/>
            <person name="Mondo S."/>
            <person name="Nolan M."/>
            <person name="Ohm R."/>
            <person name="Pangilinan J."/>
            <person name="Park H.-J."/>
            <person name="Ramirez L."/>
            <person name="Alfaro M."/>
            <person name="Sun H."/>
            <person name="Tritt A."/>
            <person name="Yoshinaga Y."/>
            <person name="Zwiers L.-H."/>
            <person name="Turgeon B."/>
            <person name="Goodwin S."/>
            <person name="Spatafora J."/>
            <person name="Crous P."/>
            <person name="Grigoriev I."/>
        </authorList>
    </citation>
    <scope>NUCLEOTIDE SEQUENCE</scope>
    <source>
        <strain evidence="3">CBS 122681</strain>
    </source>
</reference>
<dbReference type="Pfam" id="PF11905">
    <property type="entry name" value="DUF3425"/>
    <property type="match status" value="1"/>
</dbReference>
<dbReference type="OrthoDB" id="2985014at2759"/>
<organism evidence="3 4">
    <name type="scientific">Lophiostoma macrostomum CBS 122681</name>
    <dbReference type="NCBI Taxonomy" id="1314788"/>
    <lineage>
        <taxon>Eukaryota</taxon>
        <taxon>Fungi</taxon>
        <taxon>Dikarya</taxon>
        <taxon>Ascomycota</taxon>
        <taxon>Pezizomycotina</taxon>
        <taxon>Dothideomycetes</taxon>
        <taxon>Pleosporomycetidae</taxon>
        <taxon>Pleosporales</taxon>
        <taxon>Lophiostomataceae</taxon>
        <taxon>Lophiostoma</taxon>
    </lineage>
</organism>
<keyword evidence="4" id="KW-1185">Reference proteome</keyword>
<feature type="coiled-coil region" evidence="1">
    <location>
        <begin position="41"/>
        <end position="89"/>
    </location>
</feature>
<evidence type="ECO:0000313" key="4">
    <source>
        <dbReference type="Proteomes" id="UP000799324"/>
    </source>
</evidence>
<dbReference type="PANTHER" id="PTHR37012">
    <property type="entry name" value="B-ZIP TRANSCRIPTION FACTOR (EUROFUNG)-RELATED"/>
    <property type="match status" value="1"/>
</dbReference>
<dbReference type="CDD" id="cd14688">
    <property type="entry name" value="bZIP_YAP"/>
    <property type="match status" value="1"/>
</dbReference>
<name>A0A6A6T5T8_9PLEO</name>
<keyword evidence="1" id="KW-0175">Coiled coil</keyword>
<proteinExistence type="predicted"/>
<feature type="region of interest" description="Disordered" evidence="2">
    <location>
        <begin position="104"/>
        <end position="131"/>
    </location>
</feature>
<gene>
    <name evidence="3" type="ORF">K491DRAFT_716487</name>
</gene>
<protein>
    <recommendedName>
        <fullName evidence="5">BZIP domain-containing protein</fullName>
    </recommendedName>
</protein>
<dbReference type="EMBL" id="MU004353">
    <property type="protein sequence ID" value="KAF2655120.1"/>
    <property type="molecule type" value="Genomic_DNA"/>
</dbReference>
<evidence type="ECO:0000256" key="2">
    <source>
        <dbReference type="SAM" id="MobiDB-lite"/>
    </source>
</evidence>
<dbReference type="AlphaFoldDB" id="A0A6A6T5T8"/>
<evidence type="ECO:0008006" key="5">
    <source>
        <dbReference type="Google" id="ProtNLM"/>
    </source>
</evidence>
<dbReference type="Proteomes" id="UP000799324">
    <property type="component" value="Unassembled WGS sequence"/>
</dbReference>